<dbReference type="EMBL" id="JAEACU010000001">
    <property type="protein sequence ID" value="KAH7545507.1"/>
    <property type="molecule type" value="Genomic_DNA"/>
</dbReference>
<name>A0A978W0M3_ZIZJJ</name>
<proteinExistence type="predicted"/>
<sequence length="135" mass="15477">MLSMAYCSCLSMSISSITELYPNQDEATEWYDLCMLRYSNSFLFSSMEAEPTRNLSNDNVLDNSADADGFKQASEPAAICITFEFLVFKPQKLVDSITHCLLEQGHRRQYLPPDQWNSSYFHMDFITNKGKTEEA</sequence>
<dbReference type="AlphaFoldDB" id="A0A978W0M3"/>
<evidence type="ECO:0000313" key="2">
    <source>
        <dbReference type="Proteomes" id="UP000813462"/>
    </source>
</evidence>
<comment type="caution">
    <text evidence="1">The sequence shown here is derived from an EMBL/GenBank/DDBJ whole genome shotgun (WGS) entry which is preliminary data.</text>
</comment>
<protein>
    <submittedName>
        <fullName evidence="1">Uncharacterized protein</fullName>
    </submittedName>
</protein>
<dbReference type="Gene3D" id="3.30.430.20">
    <property type="entry name" value="Gnk2 domain, C-X8-C-X2-C motif"/>
    <property type="match status" value="1"/>
</dbReference>
<dbReference type="InterPro" id="IPR038408">
    <property type="entry name" value="GNK2_sf"/>
</dbReference>
<reference evidence="1" key="1">
    <citation type="journal article" date="2021" name="Front. Plant Sci.">
        <title>Chromosome-Scale Genome Assembly for Chinese Sour Jujube and Insights Into Its Genome Evolution and Domestication Signature.</title>
        <authorList>
            <person name="Shen L.-Y."/>
            <person name="Luo H."/>
            <person name="Wang X.-L."/>
            <person name="Wang X.-M."/>
            <person name="Qiu X.-J."/>
            <person name="Liu H."/>
            <person name="Zhou S.-S."/>
            <person name="Jia K.-H."/>
            <person name="Nie S."/>
            <person name="Bao Y.-T."/>
            <person name="Zhang R.-G."/>
            <person name="Yun Q.-Z."/>
            <person name="Chai Y.-H."/>
            <person name="Lu J.-Y."/>
            <person name="Li Y."/>
            <person name="Zhao S.-W."/>
            <person name="Mao J.-F."/>
            <person name="Jia S.-G."/>
            <person name="Mao Y.-M."/>
        </authorList>
    </citation>
    <scope>NUCLEOTIDE SEQUENCE</scope>
    <source>
        <strain evidence="1">AT0</strain>
        <tissue evidence="1">Leaf</tissue>
    </source>
</reference>
<evidence type="ECO:0000313" key="1">
    <source>
        <dbReference type="EMBL" id="KAH7545507.1"/>
    </source>
</evidence>
<accession>A0A978W0M3</accession>
<organism evidence="1 2">
    <name type="scientific">Ziziphus jujuba var. spinosa</name>
    <dbReference type="NCBI Taxonomy" id="714518"/>
    <lineage>
        <taxon>Eukaryota</taxon>
        <taxon>Viridiplantae</taxon>
        <taxon>Streptophyta</taxon>
        <taxon>Embryophyta</taxon>
        <taxon>Tracheophyta</taxon>
        <taxon>Spermatophyta</taxon>
        <taxon>Magnoliopsida</taxon>
        <taxon>eudicotyledons</taxon>
        <taxon>Gunneridae</taxon>
        <taxon>Pentapetalae</taxon>
        <taxon>rosids</taxon>
        <taxon>fabids</taxon>
        <taxon>Rosales</taxon>
        <taxon>Rhamnaceae</taxon>
        <taxon>Paliureae</taxon>
        <taxon>Ziziphus</taxon>
    </lineage>
</organism>
<dbReference type="Proteomes" id="UP000813462">
    <property type="component" value="Unassembled WGS sequence"/>
</dbReference>
<gene>
    <name evidence="1" type="ORF">FEM48_Zijuj01G0101200</name>
</gene>